<protein>
    <submittedName>
        <fullName evidence="7">MFS transporter</fullName>
    </submittedName>
</protein>
<dbReference type="Pfam" id="PF07690">
    <property type="entry name" value="MFS_1"/>
    <property type="match status" value="1"/>
</dbReference>
<dbReference type="PANTHER" id="PTHR23513:SF11">
    <property type="entry name" value="STAPHYLOFERRIN A TRANSPORTER"/>
    <property type="match status" value="1"/>
</dbReference>
<feature type="transmembrane region" description="Helical" evidence="6">
    <location>
        <begin position="93"/>
        <end position="119"/>
    </location>
</feature>
<keyword evidence="8" id="KW-1185">Reference proteome</keyword>
<sequence>MGQGTERVTFGSVLAVSEFRAMWAAELLSIAGDQLARVALSVLVFQRTDSAFLTGLTYALTFVPALVGGILLSSLGDQYPRRDVMVAADLARAVLVGLMVVPGIPLWLLCVLVAAMTLLNGPFKAAQQALLPDVLTDEKYTVGMAIRNITSQSAQLVGFAGGGALVSAINPPVGLALDATTFLASALVLRRGVRHRPAPTSSSTESTRTSFFAATTEGARLVWRDPGLRVLIALCWLAGFYVVPEALAAPYADGLGAGAFAVGLIMASDPVGSVIGGIVFGKWVPERVQIRVIGVLGVLAGLPLVLCVLHPGLITSMALFALSGMFATAYNIQGTASFVRRLPDAQRAQGSGLLSSGLITVQGLGALAAGALADQIGPAHTIALAGFVGAIVAIPIAVGWSRARPARSEVEESR</sequence>
<feature type="transmembrane region" description="Helical" evidence="6">
    <location>
        <begin position="230"/>
        <end position="252"/>
    </location>
</feature>
<dbReference type="RefSeq" id="WP_233734558.1">
    <property type="nucleotide sequence ID" value="NZ_JAJVCN010000005.1"/>
</dbReference>
<dbReference type="EMBL" id="JAJVCN010000005">
    <property type="protein sequence ID" value="MCE7011800.1"/>
    <property type="molecule type" value="Genomic_DNA"/>
</dbReference>
<feature type="transmembrane region" description="Helical" evidence="6">
    <location>
        <begin position="258"/>
        <end position="280"/>
    </location>
</feature>
<keyword evidence="4 6" id="KW-1133">Transmembrane helix</keyword>
<dbReference type="CDD" id="cd06173">
    <property type="entry name" value="MFS_MefA_like"/>
    <property type="match status" value="1"/>
</dbReference>
<feature type="transmembrane region" description="Helical" evidence="6">
    <location>
        <begin position="351"/>
        <end position="373"/>
    </location>
</feature>
<gene>
    <name evidence="7" type="ORF">LWC34_54650</name>
</gene>
<comment type="caution">
    <text evidence="7">The sequence shown here is derived from an EMBL/GenBank/DDBJ whole genome shotgun (WGS) entry which is preliminary data.</text>
</comment>
<evidence type="ECO:0000313" key="8">
    <source>
        <dbReference type="Proteomes" id="UP001521150"/>
    </source>
</evidence>
<accession>A0ABS8ZXC9</accession>
<feature type="transmembrane region" description="Helical" evidence="6">
    <location>
        <begin position="51"/>
        <end position="73"/>
    </location>
</feature>
<evidence type="ECO:0000313" key="7">
    <source>
        <dbReference type="EMBL" id="MCE7011800.1"/>
    </source>
</evidence>
<dbReference type="PANTHER" id="PTHR23513">
    <property type="entry name" value="INTEGRAL MEMBRANE EFFLUX PROTEIN-RELATED"/>
    <property type="match status" value="1"/>
</dbReference>
<proteinExistence type="predicted"/>
<evidence type="ECO:0000256" key="1">
    <source>
        <dbReference type="ARBA" id="ARBA00004651"/>
    </source>
</evidence>
<reference evidence="7 8" key="1">
    <citation type="submission" date="2021-12" db="EMBL/GenBank/DDBJ databases">
        <title>Genome sequence of Kibdelosporangium philippinense ATCC 49844.</title>
        <authorList>
            <person name="Fedorov E.A."/>
            <person name="Omeragic M."/>
            <person name="Shalygina K.F."/>
            <person name="Maclea K.S."/>
        </authorList>
    </citation>
    <scope>NUCLEOTIDE SEQUENCE [LARGE SCALE GENOMIC DNA]</scope>
    <source>
        <strain evidence="7 8">ATCC 49844</strain>
    </source>
</reference>
<name>A0ABS8ZXC9_9PSEU</name>
<evidence type="ECO:0000256" key="2">
    <source>
        <dbReference type="ARBA" id="ARBA00022475"/>
    </source>
</evidence>
<evidence type="ECO:0000256" key="3">
    <source>
        <dbReference type="ARBA" id="ARBA00022692"/>
    </source>
</evidence>
<feature type="transmembrane region" description="Helical" evidence="6">
    <location>
        <begin position="319"/>
        <end position="339"/>
    </location>
</feature>
<keyword evidence="5 6" id="KW-0472">Membrane</keyword>
<dbReference type="InterPro" id="IPR036259">
    <property type="entry name" value="MFS_trans_sf"/>
</dbReference>
<feature type="transmembrane region" description="Helical" evidence="6">
    <location>
        <begin position="379"/>
        <end position="400"/>
    </location>
</feature>
<organism evidence="7 8">
    <name type="scientific">Kibdelosporangium philippinense</name>
    <dbReference type="NCBI Taxonomy" id="211113"/>
    <lineage>
        <taxon>Bacteria</taxon>
        <taxon>Bacillati</taxon>
        <taxon>Actinomycetota</taxon>
        <taxon>Actinomycetes</taxon>
        <taxon>Pseudonocardiales</taxon>
        <taxon>Pseudonocardiaceae</taxon>
        <taxon>Kibdelosporangium</taxon>
    </lineage>
</organism>
<feature type="transmembrane region" description="Helical" evidence="6">
    <location>
        <begin position="292"/>
        <end position="313"/>
    </location>
</feature>
<evidence type="ECO:0000256" key="6">
    <source>
        <dbReference type="SAM" id="Phobius"/>
    </source>
</evidence>
<evidence type="ECO:0000256" key="4">
    <source>
        <dbReference type="ARBA" id="ARBA00022989"/>
    </source>
</evidence>
<comment type="subcellular location">
    <subcellularLocation>
        <location evidence="1">Cell membrane</location>
        <topology evidence="1">Multi-pass membrane protein</topology>
    </subcellularLocation>
</comment>
<dbReference type="Gene3D" id="1.20.1250.20">
    <property type="entry name" value="MFS general substrate transporter like domains"/>
    <property type="match status" value="1"/>
</dbReference>
<dbReference type="SUPFAM" id="SSF103473">
    <property type="entry name" value="MFS general substrate transporter"/>
    <property type="match status" value="1"/>
</dbReference>
<evidence type="ECO:0000256" key="5">
    <source>
        <dbReference type="ARBA" id="ARBA00023136"/>
    </source>
</evidence>
<dbReference type="InterPro" id="IPR011701">
    <property type="entry name" value="MFS"/>
</dbReference>
<dbReference type="Proteomes" id="UP001521150">
    <property type="component" value="Unassembled WGS sequence"/>
</dbReference>
<keyword evidence="3 6" id="KW-0812">Transmembrane</keyword>
<keyword evidence="2" id="KW-1003">Cell membrane</keyword>